<evidence type="ECO:0000313" key="2">
    <source>
        <dbReference type="Proteomes" id="UP000800093"/>
    </source>
</evidence>
<organism evidence="1 2">
    <name type="scientific">Lojkania enalia</name>
    <dbReference type="NCBI Taxonomy" id="147567"/>
    <lineage>
        <taxon>Eukaryota</taxon>
        <taxon>Fungi</taxon>
        <taxon>Dikarya</taxon>
        <taxon>Ascomycota</taxon>
        <taxon>Pezizomycotina</taxon>
        <taxon>Dothideomycetes</taxon>
        <taxon>Pleosporomycetidae</taxon>
        <taxon>Pleosporales</taxon>
        <taxon>Pleosporales incertae sedis</taxon>
        <taxon>Lojkania</taxon>
    </lineage>
</organism>
<dbReference type="AlphaFoldDB" id="A0A9P4TS76"/>
<keyword evidence="2" id="KW-1185">Reference proteome</keyword>
<gene>
    <name evidence="1" type="ORF">CC78DRAFT_13316</name>
</gene>
<protein>
    <submittedName>
        <fullName evidence="1">Uncharacterized protein</fullName>
    </submittedName>
</protein>
<sequence>MRVQSLIRAQSLTTVCLRNGVRTTSRTHSRCALSTAAIPRMGYNGSTNHLRVDNSHLYGQRRQQSQTAAAVCVLLSHCAGNARVVCGRN</sequence>
<comment type="caution">
    <text evidence="1">The sequence shown here is derived from an EMBL/GenBank/DDBJ whole genome shotgun (WGS) entry which is preliminary data.</text>
</comment>
<evidence type="ECO:0000313" key="1">
    <source>
        <dbReference type="EMBL" id="KAF2271179.1"/>
    </source>
</evidence>
<dbReference type="Proteomes" id="UP000800093">
    <property type="component" value="Unassembled WGS sequence"/>
</dbReference>
<name>A0A9P4TS76_9PLEO</name>
<accession>A0A9P4TS76</accession>
<proteinExistence type="predicted"/>
<reference evidence="2" key="1">
    <citation type="journal article" date="2020" name="Stud. Mycol.">
        <title>101 Dothideomycetes genomes: A test case for predicting lifestyles and emergence of pathogens.</title>
        <authorList>
            <person name="Haridas S."/>
            <person name="Albert R."/>
            <person name="Binder M."/>
            <person name="Bloem J."/>
            <person name="LaButti K."/>
            <person name="Salamov A."/>
            <person name="Andreopoulos B."/>
            <person name="Baker S."/>
            <person name="Barry K."/>
            <person name="Bills G."/>
            <person name="Bluhm B."/>
            <person name="Cannon C."/>
            <person name="Castanera R."/>
            <person name="Culley D."/>
            <person name="Daum C."/>
            <person name="Ezra D."/>
            <person name="Gonzalez J."/>
            <person name="Henrissat B."/>
            <person name="Kuo A."/>
            <person name="Liang C."/>
            <person name="Lipzen A."/>
            <person name="Lutzoni F."/>
            <person name="Magnuson J."/>
            <person name="Mondo S."/>
            <person name="Nolan M."/>
            <person name="Ohm R."/>
            <person name="Pangilinan J."/>
            <person name="Park H.-J."/>
            <person name="Ramirez L."/>
            <person name="Alfaro M."/>
            <person name="Sun H."/>
            <person name="Tritt A."/>
            <person name="Yoshinaga Y."/>
            <person name="Zwiers L.-H."/>
            <person name="Turgeon B."/>
            <person name="Goodwin S."/>
            <person name="Spatafora J."/>
            <person name="Crous P."/>
            <person name="Grigoriev I."/>
        </authorList>
    </citation>
    <scope>NUCLEOTIDE SEQUENCE [LARGE SCALE GENOMIC DNA]</scope>
    <source>
        <strain evidence="2">CBS 304.66</strain>
    </source>
</reference>
<dbReference type="EMBL" id="ML986578">
    <property type="protein sequence ID" value="KAF2271179.1"/>
    <property type="molecule type" value="Genomic_DNA"/>
</dbReference>